<evidence type="ECO:0000256" key="9">
    <source>
        <dbReference type="ARBA" id="ARBA00023316"/>
    </source>
</evidence>
<keyword evidence="3" id="KW-1003">Cell membrane</keyword>
<evidence type="ECO:0000256" key="1">
    <source>
        <dbReference type="ARBA" id="ARBA00004167"/>
    </source>
</evidence>
<dbReference type="EMBL" id="QWLB01000029">
    <property type="protein sequence ID" value="RIH91919.1"/>
    <property type="molecule type" value="Genomic_DNA"/>
</dbReference>
<dbReference type="RefSeq" id="WP_119357670.1">
    <property type="nucleotide sequence ID" value="NZ_BJXM01000001.1"/>
</dbReference>
<dbReference type="InterPro" id="IPR036138">
    <property type="entry name" value="PBP_dimer_sf"/>
</dbReference>
<dbReference type="SUPFAM" id="SSF56601">
    <property type="entry name" value="beta-lactamase/transpeptidase-like"/>
    <property type="match status" value="1"/>
</dbReference>
<feature type="region of interest" description="Disordered" evidence="10">
    <location>
        <begin position="507"/>
        <end position="526"/>
    </location>
</feature>
<dbReference type="PANTHER" id="PTHR30627">
    <property type="entry name" value="PEPTIDOGLYCAN D,D-TRANSPEPTIDASE"/>
    <property type="match status" value="1"/>
</dbReference>
<keyword evidence="14" id="KW-1185">Reference proteome</keyword>
<comment type="caution">
    <text evidence="13">The sequence shown here is derived from an EMBL/GenBank/DDBJ whole genome shotgun (WGS) entry which is preliminary data.</text>
</comment>
<dbReference type="GO" id="GO:0071972">
    <property type="term" value="F:peptidoglycan L,D-transpeptidase activity"/>
    <property type="evidence" value="ECO:0007669"/>
    <property type="project" value="TreeGrafter"/>
</dbReference>
<dbReference type="InterPro" id="IPR001460">
    <property type="entry name" value="PCN-bd_Tpept"/>
</dbReference>
<dbReference type="EC" id="3.4.16.4" evidence="13"/>
<keyword evidence="5" id="KW-0133">Cell shape</keyword>
<dbReference type="GO" id="GO:0009252">
    <property type="term" value="P:peptidoglycan biosynthetic process"/>
    <property type="evidence" value="ECO:0007669"/>
    <property type="project" value="UniProtKB-KW"/>
</dbReference>
<evidence type="ECO:0000256" key="5">
    <source>
        <dbReference type="ARBA" id="ARBA00022960"/>
    </source>
</evidence>
<evidence type="ECO:0000256" key="7">
    <source>
        <dbReference type="ARBA" id="ARBA00022989"/>
    </source>
</evidence>
<dbReference type="GO" id="GO:0071555">
    <property type="term" value="P:cell wall organization"/>
    <property type="evidence" value="ECO:0007669"/>
    <property type="project" value="UniProtKB-KW"/>
</dbReference>
<evidence type="ECO:0000313" key="13">
    <source>
        <dbReference type="EMBL" id="RIH91919.1"/>
    </source>
</evidence>
<evidence type="ECO:0000259" key="11">
    <source>
        <dbReference type="Pfam" id="PF00905"/>
    </source>
</evidence>
<keyword evidence="4" id="KW-0812">Transmembrane</keyword>
<reference evidence="13 14" key="1">
    <citation type="submission" date="2018-08" db="EMBL/GenBank/DDBJ databases">
        <title>Meiothermus granaticius genome AF-68 sequencing project.</title>
        <authorList>
            <person name="Da Costa M.S."/>
            <person name="Albuquerque L."/>
            <person name="Raposo P."/>
            <person name="Froufe H.J.C."/>
            <person name="Barroso C.S."/>
            <person name="Egas C."/>
        </authorList>
    </citation>
    <scope>NUCLEOTIDE SEQUENCE [LARGE SCALE GENOMIC DNA]</scope>
    <source>
        <strain evidence="13 14">AF-68</strain>
    </source>
</reference>
<dbReference type="Pfam" id="PF03717">
    <property type="entry name" value="PBP_dimer"/>
    <property type="match status" value="1"/>
</dbReference>
<dbReference type="PANTHER" id="PTHR30627:SF2">
    <property type="entry name" value="PEPTIDOGLYCAN D,D-TRANSPEPTIDASE MRDA"/>
    <property type="match status" value="1"/>
</dbReference>
<comment type="subcellular location">
    <subcellularLocation>
        <location evidence="2">Cell membrane</location>
    </subcellularLocation>
    <subcellularLocation>
        <location evidence="1">Membrane</location>
        <topology evidence="1">Single-pass membrane protein</topology>
    </subcellularLocation>
</comment>
<dbReference type="InterPro" id="IPR050515">
    <property type="entry name" value="Beta-lactam/transpept"/>
</dbReference>
<dbReference type="Pfam" id="PF00905">
    <property type="entry name" value="Transpeptidase"/>
    <property type="match status" value="1"/>
</dbReference>
<feature type="domain" description="Penicillin-binding protein transpeptidase" evidence="11">
    <location>
        <begin position="251"/>
        <end position="572"/>
    </location>
</feature>
<dbReference type="InterPro" id="IPR012338">
    <property type="entry name" value="Beta-lactam/transpept-like"/>
</dbReference>
<sequence>MNNRIWILLGLVYAVLLLFVGRLWQLQVIQYEQYATRSQGNYLRTEASLAPRGRILDRNGKVIATNRLAVDLKYKGGDILFKDRVLALIGLKELPKVKGEPVDLMVNVPEALIPTLAELTAGEPNLQLVERMERVYPNPIAGPVIGYTALPSPEQVKDGYDPAELVGAAGLEAALEPYLRGTKGIRLSEVNARGQRVRVEEIKPPVAGQDVRLTLDLNLQRVAQKAAQEALDDINRVRSQHGLPTVTQARGAIVAVNPENGEVLAMVTNPAFDPNLFGRRPRPIDQIKALFTDKYQPTLNRAVLPYAPGSTYKLVTSSMLLEDGYVTANTTFNCTPYIVFGGIRRNWSPRNWGPFTVKEAIAQSCNTWYYQAALLDPIGMVDKLAKRANELGVGRPTGLEIAEGTGLIPTLEWKRRTNKAEPTWYPGETLSIFIGQGSNQVTPVQIARMLSTIVENGRQPEFHLVYSIGNQVKAPRFTQVSGTHWQDLKDGMRKTVTWGTAQPLLGNFPVPTGGKTGTAETPGKKLGNEHGWYMGYGPTDPSDPHPPLVVVAFFENSGGGYDVALPAVKKVMSAYWNLAAGEASR</sequence>
<evidence type="ECO:0000256" key="4">
    <source>
        <dbReference type="ARBA" id="ARBA00022692"/>
    </source>
</evidence>
<evidence type="ECO:0000256" key="3">
    <source>
        <dbReference type="ARBA" id="ARBA00022475"/>
    </source>
</evidence>
<evidence type="ECO:0000256" key="2">
    <source>
        <dbReference type="ARBA" id="ARBA00004236"/>
    </source>
</evidence>
<dbReference type="Proteomes" id="UP000266178">
    <property type="component" value="Unassembled WGS sequence"/>
</dbReference>
<protein>
    <submittedName>
        <fullName evidence="13">Peptidoglycan D,D-transpeptidase MrdA</fullName>
        <ecNumber evidence="13">3.4.16.4</ecNumber>
    </submittedName>
</protein>
<organism evidence="13 14">
    <name type="scientific">Meiothermus granaticius NBRC 107808</name>
    <dbReference type="NCBI Taxonomy" id="1227551"/>
    <lineage>
        <taxon>Bacteria</taxon>
        <taxon>Thermotogati</taxon>
        <taxon>Deinococcota</taxon>
        <taxon>Deinococci</taxon>
        <taxon>Thermales</taxon>
        <taxon>Thermaceae</taxon>
        <taxon>Meiothermus</taxon>
    </lineage>
</organism>
<dbReference type="GO" id="GO:0008658">
    <property type="term" value="F:penicillin binding"/>
    <property type="evidence" value="ECO:0007669"/>
    <property type="project" value="InterPro"/>
</dbReference>
<evidence type="ECO:0000256" key="8">
    <source>
        <dbReference type="ARBA" id="ARBA00023136"/>
    </source>
</evidence>
<keyword evidence="13" id="KW-0121">Carboxypeptidase</keyword>
<proteinExistence type="predicted"/>
<evidence type="ECO:0000256" key="6">
    <source>
        <dbReference type="ARBA" id="ARBA00022984"/>
    </source>
</evidence>
<dbReference type="SUPFAM" id="SSF56519">
    <property type="entry name" value="Penicillin binding protein dimerisation domain"/>
    <property type="match status" value="1"/>
</dbReference>
<evidence type="ECO:0000313" key="14">
    <source>
        <dbReference type="Proteomes" id="UP000266178"/>
    </source>
</evidence>
<keyword evidence="6" id="KW-0573">Peptidoglycan synthesis</keyword>
<keyword evidence="7" id="KW-1133">Transmembrane helix</keyword>
<keyword evidence="8" id="KW-0472">Membrane</keyword>
<name>A0A399F9I6_9DEIN</name>
<evidence type="ECO:0000256" key="10">
    <source>
        <dbReference type="SAM" id="MobiDB-lite"/>
    </source>
</evidence>
<dbReference type="GO" id="GO:0009002">
    <property type="term" value="F:serine-type D-Ala-D-Ala carboxypeptidase activity"/>
    <property type="evidence" value="ECO:0007669"/>
    <property type="project" value="UniProtKB-EC"/>
</dbReference>
<dbReference type="Gene3D" id="3.90.1310.10">
    <property type="entry name" value="Penicillin-binding protein 2a (Domain 2)"/>
    <property type="match status" value="1"/>
</dbReference>
<keyword evidence="9" id="KW-0961">Cell wall biogenesis/degradation</keyword>
<dbReference type="GO" id="GO:0005886">
    <property type="term" value="C:plasma membrane"/>
    <property type="evidence" value="ECO:0007669"/>
    <property type="project" value="UniProtKB-SubCell"/>
</dbReference>
<dbReference type="OrthoDB" id="9804124at2"/>
<keyword evidence="13" id="KW-0645">Protease</keyword>
<dbReference type="Gene3D" id="3.40.710.10">
    <property type="entry name" value="DD-peptidase/beta-lactamase superfamily"/>
    <property type="match status" value="1"/>
</dbReference>
<accession>A0A399F9I6</accession>
<dbReference type="GO" id="GO:0008360">
    <property type="term" value="P:regulation of cell shape"/>
    <property type="evidence" value="ECO:0007669"/>
    <property type="project" value="UniProtKB-KW"/>
</dbReference>
<gene>
    <name evidence="13" type="primary">mrdA</name>
    <name evidence="13" type="ORF">Mgrana_02194</name>
</gene>
<dbReference type="AlphaFoldDB" id="A0A399F9I6"/>
<dbReference type="InterPro" id="IPR005311">
    <property type="entry name" value="PBP_dimer"/>
</dbReference>
<keyword evidence="13" id="KW-0378">Hydrolase</keyword>
<evidence type="ECO:0000259" key="12">
    <source>
        <dbReference type="Pfam" id="PF03717"/>
    </source>
</evidence>
<feature type="domain" description="Penicillin-binding protein dimerisation" evidence="12">
    <location>
        <begin position="50"/>
        <end position="199"/>
    </location>
</feature>